<dbReference type="CDD" id="cd03249">
    <property type="entry name" value="ABC_MTABC3_MDL1_MDL2"/>
    <property type="match status" value="1"/>
</dbReference>
<keyword evidence="3" id="KW-0813">Transport</keyword>
<dbReference type="InterPro" id="IPR027417">
    <property type="entry name" value="P-loop_NTPase"/>
</dbReference>
<evidence type="ECO:0000259" key="19">
    <source>
        <dbReference type="PROSITE" id="PS50893"/>
    </source>
</evidence>
<keyword evidence="9" id="KW-0809">Transit peptide</keyword>
<evidence type="ECO:0000256" key="7">
    <source>
        <dbReference type="ARBA" id="ARBA00022792"/>
    </source>
</evidence>
<organism evidence="21">
    <name type="scientific">Dermatophagoides farinae</name>
    <name type="common">American house dust mite</name>
    <dbReference type="NCBI Taxonomy" id="6954"/>
    <lineage>
        <taxon>Eukaryota</taxon>
        <taxon>Metazoa</taxon>
        <taxon>Ecdysozoa</taxon>
        <taxon>Arthropoda</taxon>
        <taxon>Chelicerata</taxon>
        <taxon>Arachnida</taxon>
        <taxon>Acari</taxon>
        <taxon>Acariformes</taxon>
        <taxon>Sarcoptiformes</taxon>
        <taxon>Astigmata</taxon>
        <taxon>Psoroptidia</taxon>
        <taxon>Analgoidea</taxon>
        <taxon>Pyroglyphidae</taxon>
        <taxon>Dermatophagoidinae</taxon>
        <taxon>Dermatophagoides</taxon>
    </lineage>
</organism>
<evidence type="ECO:0000256" key="8">
    <source>
        <dbReference type="ARBA" id="ARBA00022840"/>
    </source>
</evidence>
<sequence>MITAQILRLNRSILNRPLIHWYSSLTKIGTKRPPFKHIIKHKHGLTLMCGGITTTGFIYLAIDSFKWKAICQSFKHDNIVIDEPENHSKDHDHDQDHDKRISIWSKLYEFIKPDILWFLFSIPCALMSAYYNIQINLELGNLMNVIQESLKSGTLIESSDDFIKQFIELIKEPAKNLIFDYLSQSIFSCFYLYSLFVMAERTANRMRFELFSKFLSFEIKFYDLNNSGNVLSALSNDVLEFKSSFKQMISLSIKNMAQVLGCVYTLFQISPEMTILINVVVLPTLVVVGTQIGSRLRKLSRQLHDQLANITNIAFESMNNIRTVKMLSIEQILEKKFFDELLKFDHLNQKFSSGFSIFQGLTNLAINGIVLVTLLFGGYNLLGGRMTAGNLMAFLATTQTIQRSLFQLSMLYGHYIKTTSSLQKICSYLAIPSPYLGGQTMPKITGDIQFNDVTFKYPKRPEYITLKKLNLKLEAGKITGLCGTSGGGKSTIAMLVESLYDIESGSITLDGINMKDLDKKWLRKDLIGYISQEPVLFCTTIKENIMFGNPNATDDEVIAAAKIANAHDFIIEFPHGYDTIVGQQGTALSGGQRQRIAIARAIIKNPKILILDEATSALDSESELLVKEALKVIMKDRTVLVIAHRLNTIEHCDHIVVLESGRIVEQGTHQQLLRNGAKYFQLVNRAKEKKKNRKMRMMDDDFIDDLLDE</sequence>
<accession>A0A9D4NX54</accession>
<evidence type="ECO:0000259" key="20">
    <source>
        <dbReference type="PROSITE" id="PS50929"/>
    </source>
</evidence>
<evidence type="ECO:0000256" key="11">
    <source>
        <dbReference type="ARBA" id="ARBA00022989"/>
    </source>
</evidence>
<dbReference type="Gene3D" id="3.40.50.300">
    <property type="entry name" value="P-loop containing nucleotide triphosphate hydrolases"/>
    <property type="match status" value="1"/>
</dbReference>
<reference evidence="21" key="2">
    <citation type="journal article" date="2021" name="World Allergy Organ. J.">
        <title>Chromosome-level assembly of Dermatophagoides farinae genome and transcriptome reveals two novel allergens Der f 37 and Der f 39.</title>
        <authorList>
            <person name="Chen J."/>
            <person name="Cai Z."/>
            <person name="Fan D."/>
            <person name="Hu J."/>
            <person name="Hou Y."/>
            <person name="He Y."/>
            <person name="Zhang Z."/>
            <person name="Zhao Z."/>
            <person name="Gao P."/>
            <person name="Hu W."/>
            <person name="Sun J."/>
            <person name="Li J."/>
            <person name="Ji K."/>
        </authorList>
    </citation>
    <scope>NUCLEOTIDE SEQUENCE</scope>
    <source>
        <strain evidence="21">JKM2019</strain>
    </source>
</reference>
<dbReference type="PANTHER" id="PTHR43394">
    <property type="entry name" value="ATP-DEPENDENT PERMEASE MDL1, MITOCHONDRIAL"/>
    <property type="match status" value="1"/>
</dbReference>
<dbReference type="Pfam" id="PF00005">
    <property type="entry name" value="ABC_tran"/>
    <property type="match status" value="1"/>
</dbReference>
<evidence type="ECO:0000256" key="16">
    <source>
        <dbReference type="ARBA" id="ARBA00041416"/>
    </source>
</evidence>
<evidence type="ECO:0000256" key="1">
    <source>
        <dbReference type="ARBA" id="ARBA00004448"/>
    </source>
</evidence>
<dbReference type="InterPro" id="IPR003593">
    <property type="entry name" value="AAA+_ATPase"/>
</dbReference>
<dbReference type="SMART" id="SM00382">
    <property type="entry name" value="AAA"/>
    <property type="match status" value="1"/>
</dbReference>
<evidence type="ECO:0000313" key="21">
    <source>
        <dbReference type="EMBL" id="KAH7640409.1"/>
    </source>
</evidence>
<dbReference type="EMBL" id="SDOV01000005">
    <property type="protein sequence ID" value="KAH7640409.1"/>
    <property type="molecule type" value="Genomic_DNA"/>
</dbReference>
<keyword evidence="12" id="KW-0406">Ion transport</keyword>
<keyword evidence="10" id="KW-0630">Potassium</keyword>
<keyword evidence="14 18" id="KW-0472">Membrane</keyword>
<evidence type="ECO:0000256" key="17">
    <source>
        <dbReference type="ARBA" id="ARBA00042968"/>
    </source>
</evidence>
<dbReference type="PROSITE" id="PS00211">
    <property type="entry name" value="ABC_TRANSPORTER_1"/>
    <property type="match status" value="1"/>
</dbReference>
<dbReference type="InterPro" id="IPR039421">
    <property type="entry name" value="Type_1_exporter"/>
</dbReference>
<keyword evidence="13" id="KW-0496">Mitochondrion</keyword>
<dbReference type="AlphaFoldDB" id="A0A9D4NX54"/>
<keyword evidence="8" id="KW-0067">ATP-binding</keyword>
<evidence type="ECO:0000256" key="5">
    <source>
        <dbReference type="ARBA" id="ARBA00022692"/>
    </source>
</evidence>
<evidence type="ECO:0000256" key="6">
    <source>
        <dbReference type="ARBA" id="ARBA00022741"/>
    </source>
</evidence>
<dbReference type="GO" id="GO:0005743">
    <property type="term" value="C:mitochondrial inner membrane"/>
    <property type="evidence" value="ECO:0007669"/>
    <property type="project" value="UniProtKB-SubCell"/>
</dbReference>
<evidence type="ECO:0000256" key="18">
    <source>
        <dbReference type="SAM" id="Phobius"/>
    </source>
</evidence>
<keyword evidence="11 18" id="KW-1133">Transmembrane helix</keyword>
<dbReference type="InterPro" id="IPR017871">
    <property type="entry name" value="ABC_transporter-like_CS"/>
</dbReference>
<evidence type="ECO:0000256" key="14">
    <source>
        <dbReference type="ARBA" id="ARBA00023136"/>
    </source>
</evidence>
<dbReference type="CDD" id="cd18574">
    <property type="entry name" value="ABC_6TM_ABCB8_like"/>
    <property type="match status" value="1"/>
</dbReference>
<dbReference type="InterPro" id="IPR011527">
    <property type="entry name" value="ABC1_TM_dom"/>
</dbReference>
<feature type="domain" description="ABC transporter" evidence="19">
    <location>
        <begin position="448"/>
        <end position="685"/>
    </location>
</feature>
<dbReference type="SUPFAM" id="SSF90123">
    <property type="entry name" value="ABC transporter transmembrane region"/>
    <property type="match status" value="1"/>
</dbReference>
<dbReference type="PROSITE" id="PS50893">
    <property type="entry name" value="ABC_TRANSPORTER_2"/>
    <property type="match status" value="1"/>
</dbReference>
<evidence type="ECO:0000256" key="9">
    <source>
        <dbReference type="ARBA" id="ARBA00022946"/>
    </source>
</evidence>
<evidence type="ECO:0000256" key="2">
    <source>
        <dbReference type="ARBA" id="ARBA00007577"/>
    </source>
</evidence>
<dbReference type="GO" id="GO:0006813">
    <property type="term" value="P:potassium ion transport"/>
    <property type="evidence" value="ECO:0007669"/>
    <property type="project" value="UniProtKB-KW"/>
</dbReference>
<dbReference type="InterPro" id="IPR003439">
    <property type="entry name" value="ABC_transporter-like_ATP-bd"/>
</dbReference>
<evidence type="ECO:0000256" key="15">
    <source>
        <dbReference type="ARBA" id="ARBA00040439"/>
    </source>
</evidence>
<keyword evidence="5 18" id="KW-0812">Transmembrane</keyword>
<feature type="domain" description="ABC transmembrane type-1" evidence="20">
    <location>
        <begin position="181"/>
        <end position="417"/>
    </location>
</feature>
<reference evidence="21" key="1">
    <citation type="submission" date="2020-06" db="EMBL/GenBank/DDBJ databases">
        <authorList>
            <person name="Ji K."/>
            <person name="Li J."/>
        </authorList>
    </citation>
    <scope>NUCLEOTIDE SEQUENCE</scope>
    <source>
        <strain evidence="21">JKM2019</strain>
        <tissue evidence="21">Whole body</tissue>
    </source>
</reference>
<gene>
    <name evidence="21" type="ORF">HUG17_7876</name>
</gene>
<dbReference type="FunFam" id="3.40.50.300:FF:000403">
    <property type="entry name" value="ATP-binding cassette sub-family B member 8, mitochondrial"/>
    <property type="match status" value="1"/>
</dbReference>
<comment type="similarity">
    <text evidence="2">Belongs to the ABC transporter superfamily. ABCB family. Multidrug resistance exporter (TC 3.A.1.201) subfamily.</text>
</comment>
<dbReference type="PANTHER" id="PTHR43394:SF17">
    <property type="entry name" value="MITOCHONDRIAL POTASSIUM CHANNEL ATP-BINDING SUBUNIT"/>
    <property type="match status" value="1"/>
</dbReference>
<keyword evidence="6" id="KW-0547">Nucleotide-binding</keyword>
<feature type="transmembrane region" description="Helical" evidence="18">
    <location>
        <begin position="115"/>
        <end position="133"/>
    </location>
</feature>
<dbReference type="InterPro" id="IPR036640">
    <property type="entry name" value="ABC1_TM_sf"/>
</dbReference>
<evidence type="ECO:0000256" key="12">
    <source>
        <dbReference type="ARBA" id="ARBA00023065"/>
    </source>
</evidence>
<evidence type="ECO:0000256" key="10">
    <source>
        <dbReference type="ARBA" id="ARBA00022958"/>
    </source>
</evidence>
<dbReference type="GO" id="GO:0015421">
    <property type="term" value="F:ABC-type oligopeptide transporter activity"/>
    <property type="evidence" value="ECO:0007669"/>
    <property type="project" value="TreeGrafter"/>
</dbReference>
<evidence type="ECO:0000256" key="4">
    <source>
        <dbReference type="ARBA" id="ARBA00022538"/>
    </source>
</evidence>
<comment type="subcellular location">
    <subcellularLocation>
        <location evidence="1">Mitochondrion inner membrane</location>
        <topology evidence="1">Multi-pass membrane protein</topology>
    </subcellularLocation>
</comment>
<dbReference type="Pfam" id="PF00664">
    <property type="entry name" value="ABC_membrane"/>
    <property type="match status" value="1"/>
</dbReference>
<feature type="transmembrane region" description="Helical" evidence="18">
    <location>
        <begin position="181"/>
        <end position="199"/>
    </location>
</feature>
<dbReference type="GO" id="GO:0016887">
    <property type="term" value="F:ATP hydrolysis activity"/>
    <property type="evidence" value="ECO:0007669"/>
    <property type="project" value="InterPro"/>
</dbReference>
<dbReference type="SUPFAM" id="SSF52540">
    <property type="entry name" value="P-loop containing nucleoside triphosphate hydrolases"/>
    <property type="match status" value="1"/>
</dbReference>
<dbReference type="Gene3D" id="1.20.1560.10">
    <property type="entry name" value="ABC transporter type 1, transmembrane domain"/>
    <property type="match status" value="1"/>
</dbReference>
<feature type="transmembrane region" description="Helical" evidence="18">
    <location>
        <begin position="360"/>
        <end position="382"/>
    </location>
</feature>
<keyword evidence="4" id="KW-0633">Potassium transport</keyword>
<dbReference type="GO" id="GO:0090374">
    <property type="term" value="P:oligopeptide export from mitochondrion"/>
    <property type="evidence" value="ECO:0007669"/>
    <property type="project" value="TreeGrafter"/>
</dbReference>
<name>A0A9D4NX54_DERFA</name>
<keyword evidence="7" id="KW-0999">Mitochondrion inner membrane</keyword>
<evidence type="ECO:0000256" key="3">
    <source>
        <dbReference type="ARBA" id="ARBA00022448"/>
    </source>
</evidence>
<proteinExistence type="inferred from homology"/>
<comment type="caution">
    <text evidence="21">The sequence shown here is derived from an EMBL/GenBank/DDBJ whole genome shotgun (WGS) entry which is preliminary data.</text>
</comment>
<evidence type="ECO:0000256" key="13">
    <source>
        <dbReference type="ARBA" id="ARBA00023128"/>
    </source>
</evidence>
<dbReference type="PROSITE" id="PS50929">
    <property type="entry name" value="ABC_TM1F"/>
    <property type="match status" value="1"/>
</dbReference>
<dbReference type="GO" id="GO:0005524">
    <property type="term" value="F:ATP binding"/>
    <property type="evidence" value="ECO:0007669"/>
    <property type="project" value="UniProtKB-KW"/>
</dbReference>
<dbReference type="Proteomes" id="UP000828236">
    <property type="component" value="Unassembled WGS sequence"/>
</dbReference>
<protein>
    <recommendedName>
        <fullName evidence="15">Mitochondrial potassium channel ATP-binding subunit</fullName>
    </recommendedName>
    <alternativeName>
        <fullName evidence="17">ATP-binding cassette sub-family B member 8, mitochondrial</fullName>
    </alternativeName>
    <alternativeName>
        <fullName evidence="16">Mitochondrial sulfonylurea-receptor</fullName>
    </alternativeName>
</protein>